<evidence type="ECO:0000313" key="1">
    <source>
        <dbReference type="EMBL" id="TCW01652.1"/>
    </source>
</evidence>
<gene>
    <name evidence="1" type="ORF">EDD60_103108</name>
</gene>
<dbReference type="AlphaFoldDB" id="A0A4V2W5V3"/>
<sequence length="114" mass="13826">MRLNHNKVLLAERFHCYIRVYYADGHYELRDENIQDYIKQNRGKSGYKHPILIENQNLYPTIDQKENLCCWINLGYIEEKNPFYIWVLQSRGLYDKAVKMYVNFKLKELVKDSC</sequence>
<dbReference type="EMBL" id="SMCQ01000003">
    <property type="protein sequence ID" value="TCW01652.1"/>
    <property type="molecule type" value="Genomic_DNA"/>
</dbReference>
<accession>A0A4V2W5V3</accession>
<reference evidence="1 2" key="1">
    <citation type="submission" date="2019-03" db="EMBL/GenBank/DDBJ databases">
        <title>Genomic Encyclopedia of Type Strains, Phase IV (KMG-IV): sequencing the most valuable type-strain genomes for metagenomic binning, comparative biology and taxonomic classification.</title>
        <authorList>
            <person name="Goeker M."/>
        </authorList>
    </citation>
    <scope>NUCLEOTIDE SEQUENCE [LARGE SCALE GENOMIC DNA]</scope>
    <source>
        <strain evidence="1 2">DSM 29487</strain>
    </source>
</reference>
<organism evidence="1 2">
    <name type="scientific">Longibaculum muris</name>
    <dbReference type="NCBI Taxonomy" id="1796628"/>
    <lineage>
        <taxon>Bacteria</taxon>
        <taxon>Bacillati</taxon>
        <taxon>Bacillota</taxon>
        <taxon>Erysipelotrichia</taxon>
        <taxon>Erysipelotrichales</taxon>
        <taxon>Coprobacillaceae</taxon>
        <taxon>Longibaculum</taxon>
    </lineage>
</organism>
<dbReference type="Proteomes" id="UP000295515">
    <property type="component" value="Unassembled WGS sequence"/>
</dbReference>
<keyword evidence="2" id="KW-1185">Reference proteome</keyword>
<dbReference type="RefSeq" id="WP_066449029.1">
    <property type="nucleotide sequence ID" value="NZ_CAUWFI010000013.1"/>
</dbReference>
<proteinExistence type="predicted"/>
<comment type="caution">
    <text evidence="1">The sequence shown here is derived from an EMBL/GenBank/DDBJ whole genome shotgun (WGS) entry which is preliminary data.</text>
</comment>
<dbReference type="GeneID" id="98914592"/>
<evidence type="ECO:0000313" key="2">
    <source>
        <dbReference type="Proteomes" id="UP000295515"/>
    </source>
</evidence>
<protein>
    <submittedName>
        <fullName evidence="1">Uncharacterized protein</fullName>
    </submittedName>
</protein>
<name>A0A4V2W5V3_9FIRM</name>